<dbReference type="AlphaFoldDB" id="A0A4R1BM85"/>
<reference evidence="1 2" key="1">
    <citation type="submission" date="2019-03" db="EMBL/GenBank/DDBJ databases">
        <title>Genome sequence of Thiobacillaceae bacterium LSR1, a sulfur-oxidizing bacterium isolated from freshwater sediment.</title>
        <authorList>
            <person name="Li S."/>
        </authorList>
    </citation>
    <scope>NUCLEOTIDE SEQUENCE [LARGE SCALE GENOMIC DNA]</scope>
    <source>
        <strain evidence="1 2">LSR1</strain>
    </source>
</reference>
<dbReference type="Proteomes" id="UP000295443">
    <property type="component" value="Unassembled WGS sequence"/>
</dbReference>
<name>A0A4R1BM85_9PROT</name>
<evidence type="ECO:0000313" key="1">
    <source>
        <dbReference type="EMBL" id="TCJ18543.1"/>
    </source>
</evidence>
<evidence type="ECO:0000313" key="2">
    <source>
        <dbReference type="Proteomes" id="UP000295443"/>
    </source>
</evidence>
<dbReference type="RefSeq" id="WP_131444667.1">
    <property type="nucleotide sequence ID" value="NZ_SJZB01000010.1"/>
</dbReference>
<keyword evidence="2" id="KW-1185">Reference proteome</keyword>
<organism evidence="1 2">
    <name type="scientific">Parasulfuritortus cantonensis</name>
    <dbReference type="NCBI Taxonomy" id="2528202"/>
    <lineage>
        <taxon>Bacteria</taxon>
        <taxon>Pseudomonadati</taxon>
        <taxon>Pseudomonadota</taxon>
        <taxon>Betaproteobacteria</taxon>
        <taxon>Nitrosomonadales</taxon>
        <taxon>Thiobacillaceae</taxon>
        <taxon>Parasulfuritortus</taxon>
    </lineage>
</organism>
<dbReference type="EMBL" id="SJZB01000010">
    <property type="protein sequence ID" value="TCJ18543.1"/>
    <property type="molecule type" value="Genomic_DNA"/>
</dbReference>
<proteinExistence type="predicted"/>
<comment type="caution">
    <text evidence="1">The sequence shown here is derived from an EMBL/GenBank/DDBJ whole genome shotgun (WGS) entry which is preliminary data.</text>
</comment>
<protein>
    <submittedName>
        <fullName evidence="1">Uncharacterized protein</fullName>
    </submittedName>
</protein>
<gene>
    <name evidence="1" type="ORF">EZJ19_02185</name>
</gene>
<accession>A0A4R1BM85</accession>
<sequence length="123" mass="13264">MDTECFGRHGANIIKWLDDAKRGVFQSDLADIRAALGQFADSASACAGHCPRAADLTRIESMWNQFLSLYRDDDDDAGRPDGASAASRLEAVLRAMLLAMHDMAKGCHTCRRPAPDQPAGGSL</sequence>